<evidence type="ECO:0000256" key="1">
    <source>
        <dbReference type="SAM" id="Coils"/>
    </source>
</evidence>
<dbReference type="InterPro" id="IPR038834">
    <property type="entry name" value="CCDC175"/>
</dbReference>
<keyword evidence="3" id="KW-1185">Reference proteome</keyword>
<evidence type="ECO:0000313" key="3">
    <source>
        <dbReference type="Proteomes" id="UP000678393"/>
    </source>
</evidence>
<comment type="caution">
    <text evidence="2">The sequence shown here is derived from an EMBL/GenBank/DDBJ whole genome shotgun (WGS) entry which is preliminary data.</text>
</comment>
<dbReference type="PANTHER" id="PTHR35347">
    <property type="entry name" value="COILED-COIL DOMAIN-CONTAINING PROTEIN 175"/>
    <property type="match status" value="1"/>
</dbReference>
<reference evidence="2" key="1">
    <citation type="submission" date="2021-04" db="EMBL/GenBank/DDBJ databases">
        <authorList>
            <consortium name="Molecular Ecology Group"/>
        </authorList>
    </citation>
    <scope>NUCLEOTIDE SEQUENCE</scope>
</reference>
<proteinExistence type="predicted"/>
<evidence type="ECO:0000313" key="2">
    <source>
        <dbReference type="EMBL" id="CAG5126856.1"/>
    </source>
</evidence>
<feature type="non-terminal residue" evidence="2">
    <location>
        <position position="209"/>
    </location>
</feature>
<dbReference type="EMBL" id="CAJHNH020002480">
    <property type="protein sequence ID" value="CAG5126856.1"/>
    <property type="molecule type" value="Genomic_DNA"/>
</dbReference>
<gene>
    <name evidence="2" type="ORF">CUNI_LOCUS12414</name>
</gene>
<dbReference type="AlphaFoldDB" id="A0A8S3ZI76"/>
<dbReference type="Proteomes" id="UP000678393">
    <property type="component" value="Unassembled WGS sequence"/>
</dbReference>
<feature type="coiled-coil region" evidence="1">
    <location>
        <begin position="39"/>
        <end position="66"/>
    </location>
</feature>
<dbReference type="OrthoDB" id="10031759at2759"/>
<accession>A0A8S3ZI76</accession>
<dbReference type="PANTHER" id="PTHR35347:SF1">
    <property type="entry name" value="COILED-COIL DOMAIN-CONTAINING PROTEIN 175"/>
    <property type="match status" value="1"/>
</dbReference>
<protein>
    <submittedName>
        <fullName evidence="2">Uncharacterized protein</fullName>
    </submittedName>
</protein>
<feature type="coiled-coil region" evidence="1">
    <location>
        <begin position="93"/>
        <end position="208"/>
    </location>
</feature>
<sequence>MAVVAEVLDVNVAVGKLQELGNRMRSGEFDFEDSDVINLEQVIGAINELEDERKLMHEKLETETIKCSILRHDLKMLPQQIKAETMMAVSAARQLNTDTLKNLQSQLDSMKNNILNLETEADRLDKENLVLQPESELLRQQHEEIIEQLNKKMAEKAMMQITLNETRNHVKQLNQNVVDLEDGMVQLKEDLIQERSEAKQEKKQLRKAT</sequence>
<name>A0A8S3ZI76_9EUPU</name>
<organism evidence="2 3">
    <name type="scientific">Candidula unifasciata</name>
    <dbReference type="NCBI Taxonomy" id="100452"/>
    <lineage>
        <taxon>Eukaryota</taxon>
        <taxon>Metazoa</taxon>
        <taxon>Spiralia</taxon>
        <taxon>Lophotrochozoa</taxon>
        <taxon>Mollusca</taxon>
        <taxon>Gastropoda</taxon>
        <taxon>Heterobranchia</taxon>
        <taxon>Euthyneura</taxon>
        <taxon>Panpulmonata</taxon>
        <taxon>Eupulmonata</taxon>
        <taxon>Stylommatophora</taxon>
        <taxon>Helicina</taxon>
        <taxon>Helicoidea</taxon>
        <taxon>Geomitridae</taxon>
        <taxon>Candidula</taxon>
    </lineage>
</organism>
<keyword evidence="1" id="KW-0175">Coiled coil</keyword>